<dbReference type="EMBL" id="MPDK01000008">
    <property type="protein sequence ID" value="PWI57815.1"/>
    <property type="molecule type" value="Genomic_DNA"/>
</dbReference>
<keyword evidence="2" id="KW-0732">Signal</keyword>
<feature type="compositionally biased region" description="Polar residues" evidence="1">
    <location>
        <begin position="96"/>
        <end position="107"/>
    </location>
</feature>
<feature type="region of interest" description="Disordered" evidence="1">
    <location>
        <begin position="96"/>
        <end position="130"/>
    </location>
</feature>
<feature type="chain" id="PRO_5038545880" description="Sporulation protein" evidence="2">
    <location>
        <begin position="24"/>
        <end position="192"/>
    </location>
</feature>
<evidence type="ECO:0000313" key="3">
    <source>
        <dbReference type="EMBL" id="PWI57815.1"/>
    </source>
</evidence>
<gene>
    <name evidence="3" type="ORF">BM613_06380</name>
</gene>
<organism evidence="3 4">
    <name type="scientific">Sulfoacidibacillus thermotolerans</name>
    <name type="common">Acidibacillus sulfuroxidans</name>
    <dbReference type="NCBI Taxonomy" id="1765684"/>
    <lineage>
        <taxon>Bacteria</taxon>
        <taxon>Bacillati</taxon>
        <taxon>Bacillota</taxon>
        <taxon>Bacilli</taxon>
        <taxon>Bacillales</taxon>
        <taxon>Alicyclobacillaceae</taxon>
        <taxon>Sulfoacidibacillus</taxon>
    </lineage>
</organism>
<accession>A0A2U3D977</accession>
<evidence type="ECO:0008006" key="5">
    <source>
        <dbReference type="Google" id="ProtNLM"/>
    </source>
</evidence>
<proteinExistence type="predicted"/>
<dbReference type="AlphaFoldDB" id="A0A2U3D977"/>
<evidence type="ECO:0000313" key="4">
    <source>
        <dbReference type="Proteomes" id="UP000245380"/>
    </source>
</evidence>
<keyword evidence="4" id="KW-1185">Reference proteome</keyword>
<evidence type="ECO:0000256" key="2">
    <source>
        <dbReference type="SAM" id="SignalP"/>
    </source>
</evidence>
<protein>
    <recommendedName>
        <fullName evidence="5">Sporulation protein</fullName>
    </recommendedName>
</protein>
<name>A0A2U3D977_SULT2</name>
<dbReference type="Proteomes" id="UP000245380">
    <property type="component" value="Unassembled WGS sequence"/>
</dbReference>
<dbReference type="PROSITE" id="PS51257">
    <property type="entry name" value="PROKAR_LIPOPROTEIN"/>
    <property type="match status" value="1"/>
</dbReference>
<feature type="signal peptide" evidence="2">
    <location>
        <begin position="1"/>
        <end position="23"/>
    </location>
</feature>
<dbReference type="RefSeq" id="WP_109430347.1">
    <property type="nucleotide sequence ID" value="NZ_MPDK01000008.1"/>
</dbReference>
<evidence type="ECO:0000256" key="1">
    <source>
        <dbReference type="SAM" id="MobiDB-lite"/>
    </source>
</evidence>
<reference evidence="3 4" key="1">
    <citation type="submission" date="2016-11" db="EMBL/GenBank/DDBJ databases">
        <title>Comparative genomics of Acidibacillus ferroxidans species.</title>
        <authorList>
            <person name="Oliveira G."/>
            <person name="Nunes G."/>
            <person name="Oliveira R."/>
            <person name="Araujo F."/>
            <person name="Salim A."/>
            <person name="Scholte L."/>
            <person name="Morais D."/>
            <person name="Nancucheo I."/>
            <person name="Johnson D.B."/>
            <person name="Grail B."/>
            <person name="Bittencourt J."/>
            <person name="Valadares R."/>
        </authorList>
    </citation>
    <scope>NUCLEOTIDE SEQUENCE [LARGE SCALE GENOMIC DNA]</scope>
    <source>
        <strain evidence="3 4">Y002</strain>
    </source>
</reference>
<comment type="caution">
    <text evidence="3">The sequence shown here is derived from an EMBL/GenBank/DDBJ whole genome shotgun (WGS) entry which is preliminary data.</text>
</comment>
<sequence>MNRIRYHHLAFGIALALCCFVSAGCTTLPQADSQNFKDAKTQNNAVLNHVQVTPTSFVSRTDLSQLIIRDVPEVETAEVLEREGRIFVGVTLQTPDDSHTAGMTQRPKNGAKDNRPLVPKRTASPKPLTNSVKQQVAAVVHKMIPHAKAIYVTNDETLTYHFHMFTGDQATGRPTSSDLVLHDINRVFPSYS</sequence>